<gene>
    <name evidence="1" type="ORF">OXD698_LOCUS54593</name>
</gene>
<feature type="non-terminal residue" evidence="1">
    <location>
        <position position="1"/>
    </location>
</feature>
<comment type="caution">
    <text evidence="1">The sequence shown here is derived from an EMBL/GenBank/DDBJ whole genome shotgun (WGS) entry which is preliminary data.</text>
</comment>
<feature type="non-terminal residue" evidence="1">
    <location>
        <position position="69"/>
    </location>
</feature>
<proteinExistence type="predicted"/>
<dbReference type="AlphaFoldDB" id="A0A820SRD9"/>
<reference evidence="1" key="1">
    <citation type="submission" date="2021-02" db="EMBL/GenBank/DDBJ databases">
        <authorList>
            <person name="Nowell W R."/>
        </authorList>
    </citation>
    <scope>NUCLEOTIDE SEQUENCE</scope>
</reference>
<organism evidence="1 2">
    <name type="scientific">Adineta steineri</name>
    <dbReference type="NCBI Taxonomy" id="433720"/>
    <lineage>
        <taxon>Eukaryota</taxon>
        <taxon>Metazoa</taxon>
        <taxon>Spiralia</taxon>
        <taxon>Gnathifera</taxon>
        <taxon>Rotifera</taxon>
        <taxon>Eurotatoria</taxon>
        <taxon>Bdelloidea</taxon>
        <taxon>Adinetida</taxon>
        <taxon>Adinetidae</taxon>
        <taxon>Adineta</taxon>
    </lineage>
</organism>
<accession>A0A820SRD9</accession>
<dbReference type="EMBL" id="CAJOAZ010033382">
    <property type="protein sequence ID" value="CAF4454422.1"/>
    <property type="molecule type" value="Genomic_DNA"/>
</dbReference>
<dbReference type="Proteomes" id="UP000663844">
    <property type="component" value="Unassembled WGS sequence"/>
</dbReference>
<name>A0A820SRD9_9BILA</name>
<sequence>QEISFMVALQYRASNKTDLLSIKEIKYLLPANVLKLKDIHPQQWTTAIHDKFNSSVAMMSTIEAKMKFL</sequence>
<evidence type="ECO:0000313" key="2">
    <source>
        <dbReference type="Proteomes" id="UP000663844"/>
    </source>
</evidence>
<protein>
    <submittedName>
        <fullName evidence="1">Uncharacterized protein</fullName>
    </submittedName>
</protein>
<evidence type="ECO:0000313" key="1">
    <source>
        <dbReference type="EMBL" id="CAF4454422.1"/>
    </source>
</evidence>